<feature type="domain" description="Nudix hydrolase" evidence="9">
    <location>
        <begin position="47"/>
        <end position="180"/>
    </location>
</feature>
<comment type="similarity">
    <text evidence="3">Belongs to the Nudix hydrolase family. NudK subfamily.</text>
</comment>
<dbReference type="Proteomes" id="UP000634043">
    <property type="component" value="Unassembled WGS sequence"/>
</dbReference>
<evidence type="ECO:0000313" key="10">
    <source>
        <dbReference type="EMBL" id="GGG05151.1"/>
    </source>
</evidence>
<accession>A0ABQ1VYV0</accession>
<evidence type="ECO:0000313" key="11">
    <source>
        <dbReference type="Proteomes" id="UP000634043"/>
    </source>
</evidence>
<evidence type="ECO:0000256" key="3">
    <source>
        <dbReference type="ARBA" id="ARBA00007275"/>
    </source>
</evidence>
<dbReference type="PROSITE" id="PS51462">
    <property type="entry name" value="NUDIX"/>
    <property type="match status" value="1"/>
</dbReference>
<evidence type="ECO:0000256" key="5">
    <source>
        <dbReference type="ARBA" id="ARBA00016377"/>
    </source>
</evidence>
<comment type="subunit">
    <text evidence="4">Homodimer.</text>
</comment>
<dbReference type="NCBIfam" id="TIGR00052">
    <property type="entry name" value="nudix-type nucleoside diphosphatase, YffH/AdpP family"/>
    <property type="match status" value="1"/>
</dbReference>
<proteinExistence type="inferred from homology"/>
<protein>
    <recommendedName>
        <fullName evidence="5">GDP-mannose pyrophosphatase</fullName>
    </recommendedName>
    <alternativeName>
        <fullName evidence="7">GDP-mannose hydrolase</fullName>
    </alternativeName>
    <alternativeName>
        <fullName evidence="8">GDPMK</fullName>
    </alternativeName>
</protein>
<keyword evidence="6" id="KW-0378">Hydrolase</keyword>
<dbReference type="PANTHER" id="PTHR11839:SF18">
    <property type="entry name" value="NUDIX HYDROLASE DOMAIN-CONTAINING PROTEIN"/>
    <property type="match status" value="1"/>
</dbReference>
<evidence type="ECO:0000256" key="1">
    <source>
        <dbReference type="ARBA" id="ARBA00000847"/>
    </source>
</evidence>
<organism evidence="10 11">
    <name type="scientific">Pontibacter amylolyticus</name>
    <dbReference type="NCBI Taxonomy" id="1424080"/>
    <lineage>
        <taxon>Bacteria</taxon>
        <taxon>Pseudomonadati</taxon>
        <taxon>Bacteroidota</taxon>
        <taxon>Cytophagia</taxon>
        <taxon>Cytophagales</taxon>
        <taxon>Hymenobacteraceae</taxon>
        <taxon>Pontibacter</taxon>
    </lineage>
</organism>
<dbReference type="SUPFAM" id="SSF55811">
    <property type="entry name" value="Nudix"/>
    <property type="match status" value="1"/>
</dbReference>
<dbReference type="Gene3D" id="3.90.79.10">
    <property type="entry name" value="Nucleoside Triphosphate Pyrophosphohydrolase"/>
    <property type="match status" value="1"/>
</dbReference>
<dbReference type="InterPro" id="IPR004385">
    <property type="entry name" value="NDP_pyrophosphatase"/>
</dbReference>
<evidence type="ECO:0000256" key="4">
    <source>
        <dbReference type="ARBA" id="ARBA00011738"/>
    </source>
</evidence>
<evidence type="ECO:0000256" key="6">
    <source>
        <dbReference type="ARBA" id="ARBA00022801"/>
    </source>
</evidence>
<evidence type="ECO:0000256" key="8">
    <source>
        <dbReference type="ARBA" id="ARBA00032272"/>
    </source>
</evidence>
<dbReference type="PANTHER" id="PTHR11839">
    <property type="entry name" value="UDP/ADP-SUGAR PYROPHOSPHATASE"/>
    <property type="match status" value="1"/>
</dbReference>
<comment type="caution">
    <text evidence="10">The sequence shown here is derived from an EMBL/GenBank/DDBJ whole genome shotgun (WGS) entry which is preliminary data.</text>
</comment>
<sequence>MAGYTLALPIFALMEIKKRETAYDGYFKIYKLTVAQNGHTFTREQFDRGTAVAAMVYDTEMQRYILTRQFRVGSESELVEVVAGMVDEGENPETSIAREIEEEIGYSVDSLQHLHTFYSSPGGTTEKVLLYYAEVSHQHAEGGGKDDEHEHIELVSYTREELLKESFADAKTIIAQQWVQLQGQV</sequence>
<name>A0ABQ1VYV0_9BACT</name>
<dbReference type="EMBL" id="BMFP01000001">
    <property type="protein sequence ID" value="GGG05151.1"/>
    <property type="molecule type" value="Genomic_DNA"/>
</dbReference>
<dbReference type="InterPro" id="IPR015797">
    <property type="entry name" value="NUDIX_hydrolase-like_dom_sf"/>
</dbReference>
<reference evidence="11" key="1">
    <citation type="journal article" date="2019" name="Int. J. Syst. Evol. Microbiol.">
        <title>The Global Catalogue of Microorganisms (GCM) 10K type strain sequencing project: providing services to taxonomists for standard genome sequencing and annotation.</title>
        <authorList>
            <consortium name="The Broad Institute Genomics Platform"/>
            <consortium name="The Broad Institute Genome Sequencing Center for Infectious Disease"/>
            <person name="Wu L."/>
            <person name="Ma J."/>
        </authorList>
    </citation>
    <scope>NUCLEOTIDE SEQUENCE [LARGE SCALE GENOMIC DNA]</scope>
    <source>
        <strain evidence="11">CGMCC 1.12749</strain>
    </source>
</reference>
<comment type="catalytic activity">
    <reaction evidence="1">
        <text>GDP-alpha-D-mannose + H2O = alpha-D-mannose 1-phosphate + GMP + 2 H(+)</text>
        <dbReference type="Rhea" id="RHEA:27978"/>
        <dbReference type="ChEBI" id="CHEBI:15377"/>
        <dbReference type="ChEBI" id="CHEBI:15378"/>
        <dbReference type="ChEBI" id="CHEBI:57527"/>
        <dbReference type="ChEBI" id="CHEBI:58115"/>
        <dbReference type="ChEBI" id="CHEBI:58409"/>
    </reaction>
</comment>
<keyword evidence="11" id="KW-1185">Reference proteome</keyword>
<dbReference type="Pfam" id="PF00293">
    <property type="entry name" value="NUDIX"/>
    <property type="match status" value="1"/>
</dbReference>
<evidence type="ECO:0000256" key="2">
    <source>
        <dbReference type="ARBA" id="ARBA00001946"/>
    </source>
</evidence>
<comment type="cofactor">
    <cofactor evidence="2">
        <name>Mg(2+)</name>
        <dbReference type="ChEBI" id="CHEBI:18420"/>
    </cofactor>
</comment>
<dbReference type="InterPro" id="IPR000086">
    <property type="entry name" value="NUDIX_hydrolase_dom"/>
</dbReference>
<evidence type="ECO:0000259" key="9">
    <source>
        <dbReference type="PROSITE" id="PS51462"/>
    </source>
</evidence>
<gene>
    <name evidence="10" type="primary">nudF</name>
    <name evidence="10" type="ORF">GCM10011323_07390</name>
</gene>
<evidence type="ECO:0000256" key="7">
    <source>
        <dbReference type="ARBA" id="ARBA00032162"/>
    </source>
</evidence>